<dbReference type="Gene3D" id="1.10.101.10">
    <property type="entry name" value="PGBD-like superfamily/PGBD"/>
    <property type="match status" value="1"/>
</dbReference>
<keyword evidence="5" id="KW-1185">Reference proteome</keyword>
<dbReference type="InterPro" id="IPR050465">
    <property type="entry name" value="UPF0194_transport"/>
</dbReference>
<dbReference type="InterPro" id="IPR036366">
    <property type="entry name" value="PGBDSf"/>
</dbReference>
<feature type="region of interest" description="Disordered" evidence="3">
    <location>
        <begin position="134"/>
        <end position="163"/>
    </location>
</feature>
<sequence length="375" mass="37762">MVAVVAVLAVAAGGTYGAKALVAHGRTREPKAAGPPRAETTRVKRMDLSNAETLPGTLGHGTPTTIKGTGGGSVTRLPEPGSTISRGTPLYWVDDRPVMVFLGDTPIFRKLAEPGVTGRDVTVLDENLRALGYDTGTPANAGQPRTTGSTGNTGGSAGGVPAESGTKLTSALLAAVKRWQRDTGQQQTGTLGPGQVVVLPGTVRVDALKAQLGDPVAAPLLTVASTKKSIGVKVDASDADPIHKGDTVAITLPDTKEVPGKVASVGTTVQGGAGQDGQDAGVGTAATLQVTVVPADSDDVAGLDTASVQVTFTTETRRQVLAVPVGALLALSEGGYALQRPDGRLLGVRTGLFAKGMVEVSGDGITAGERVVTAS</sequence>
<dbReference type="Proteomes" id="UP000603708">
    <property type="component" value="Unassembled WGS sequence"/>
</dbReference>
<gene>
    <name evidence="4" type="ORF">GCM10018793_51660</name>
</gene>
<reference evidence="4" key="1">
    <citation type="journal article" date="2014" name="Int. J. Syst. Evol. Microbiol.">
        <title>Complete genome sequence of Corynebacterium casei LMG S-19264T (=DSM 44701T), isolated from a smear-ripened cheese.</title>
        <authorList>
            <consortium name="US DOE Joint Genome Institute (JGI-PGF)"/>
            <person name="Walter F."/>
            <person name="Albersmeier A."/>
            <person name="Kalinowski J."/>
            <person name="Ruckert C."/>
        </authorList>
    </citation>
    <scope>NUCLEOTIDE SEQUENCE</scope>
    <source>
        <strain evidence="4">JCM 5069</strain>
    </source>
</reference>
<evidence type="ECO:0000313" key="4">
    <source>
        <dbReference type="EMBL" id="GHH85079.1"/>
    </source>
</evidence>
<dbReference type="InterPro" id="IPR036365">
    <property type="entry name" value="PGBD-like_sf"/>
</dbReference>
<name>A0A919GJ48_9ACTN</name>
<keyword evidence="2" id="KW-0175">Coiled coil</keyword>
<dbReference type="AlphaFoldDB" id="A0A919GJ48"/>
<dbReference type="SUPFAM" id="SSF47090">
    <property type="entry name" value="PGBD-like"/>
    <property type="match status" value="1"/>
</dbReference>
<dbReference type="RefSeq" id="WP_229924930.1">
    <property type="nucleotide sequence ID" value="NZ_BNCD01000017.1"/>
</dbReference>
<dbReference type="PANTHER" id="PTHR32347">
    <property type="entry name" value="EFFLUX SYSTEM COMPONENT YKNX-RELATED"/>
    <property type="match status" value="1"/>
</dbReference>
<evidence type="ECO:0000256" key="1">
    <source>
        <dbReference type="ARBA" id="ARBA00004196"/>
    </source>
</evidence>
<comment type="caution">
    <text evidence="4">The sequence shown here is derived from an EMBL/GenBank/DDBJ whole genome shotgun (WGS) entry which is preliminary data.</text>
</comment>
<protein>
    <submittedName>
        <fullName evidence="4">Peptidoglycan-binding protein</fullName>
    </submittedName>
</protein>
<reference evidence="4" key="2">
    <citation type="submission" date="2020-09" db="EMBL/GenBank/DDBJ databases">
        <authorList>
            <person name="Sun Q."/>
            <person name="Ohkuma M."/>
        </authorList>
    </citation>
    <scope>NUCLEOTIDE SEQUENCE</scope>
    <source>
        <strain evidence="4">JCM 5069</strain>
    </source>
</reference>
<dbReference type="EMBL" id="BNCD01000017">
    <property type="protein sequence ID" value="GHH85079.1"/>
    <property type="molecule type" value="Genomic_DNA"/>
</dbReference>
<evidence type="ECO:0000256" key="3">
    <source>
        <dbReference type="SAM" id="MobiDB-lite"/>
    </source>
</evidence>
<comment type="subcellular location">
    <subcellularLocation>
        <location evidence="1">Cell envelope</location>
    </subcellularLocation>
</comment>
<accession>A0A919GJ48</accession>
<dbReference type="PANTHER" id="PTHR32347:SF29">
    <property type="entry name" value="UPF0194 MEMBRANE PROTEIN YBHG"/>
    <property type="match status" value="1"/>
</dbReference>
<proteinExistence type="predicted"/>
<dbReference type="GO" id="GO:0030313">
    <property type="term" value="C:cell envelope"/>
    <property type="evidence" value="ECO:0007669"/>
    <property type="project" value="UniProtKB-SubCell"/>
</dbReference>
<organism evidence="4 5">
    <name type="scientific">Streptomyces sulfonofaciens</name>
    <dbReference type="NCBI Taxonomy" id="68272"/>
    <lineage>
        <taxon>Bacteria</taxon>
        <taxon>Bacillati</taxon>
        <taxon>Actinomycetota</taxon>
        <taxon>Actinomycetes</taxon>
        <taxon>Kitasatosporales</taxon>
        <taxon>Streptomycetaceae</taxon>
        <taxon>Streptomyces</taxon>
    </lineage>
</organism>
<feature type="region of interest" description="Disordered" evidence="3">
    <location>
        <begin position="52"/>
        <end position="88"/>
    </location>
</feature>
<feature type="compositionally biased region" description="Low complexity" evidence="3">
    <location>
        <begin position="53"/>
        <end position="67"/>
    </location>
</feature>
<evidence type="ECO:0000313" key="5">
    <source>
        <dbReference type="Proteomes" id="UP000603708"/>
    </source>
</evidence>
<evidence type="ECO:0000256" key="2">
    <source>
        <dbReference type="ARBA" id="ARBA00023054"/>
    </source>
</evidence>